<protein>
    <recommendedName>
        <fullName evidence="4">Ricin-type beta-trefoil lectin protein</fullName>
    </recommendedName>
</protein>
<gene>
    <name evidence="2" type="ORF">EDD40_6438</name>
</gene>
<evidence type="ECO:0008006" key="4">
    <source>
        <dbReference type="Google" id="ProtNLM"/>
    </source>
</evidence>
<dbReference type="CDD" id="cd00161">
    <property type="entry name" value="beta-trefoil_Ricin-like"/>
    <property type="match status" value="1"/>
</dbReference>
<dbReference type="Gene3D" id="2.80.10.50">
    <property type="match status" value="1"/>
</dbReference>
<dbReference type="Proteomes" id="UP000268727">
    <property type="component" value="Unassembled WGS sequence"/>
</dbReference>
<dbReference type="EMBL" id="RJKM01000001">
    <property type="protein sequence ID" value="ROP41018.1"/>
    <property type="molecule type" value="Genomic_DNA"/>
</dbReference>
<sequence>MKGKHRAQFRPAALPTRLYGDVVESDNGRAQHRTIIVVDVEKFTHGSRTNADQLVVRAVLYRSLRRAFGESGIPWDSCHREDRGDGVFVLVPPEVPKTLVVERLPGALARALAEHGEVAGRAGERVRVRMAVHAGEVHPDRHGFTSASINLAFRLVDAPQLKSALARSPGVLALVLSSWCYDEVAWHSRVVDPRTFRRVDVVVKDTAATAWIARPDHPYPPARAGRPAWRGRAAVVLASLIALSTTAAADRPGARGDTVTGLGDAFPGDREFLAHVVNLATGKCLARNGAYTHPDDSEKDGEDIYQWECADSHNPGHFVVLAPVAGGDWEIRSSVRADLCLAADDEPETDQHFRACRPGDDRQRWGVRRIRGRAPDAVVVENRGAGGCLAHQGGRPDVHIQVFRRDCRPFGQDEVGWSIRPYAMPGRRSCGEPWRGPVRNNGTGRRLADGTGTASTAPAVSIVAVDESAHGCRVSISGTPGTWVLESLTGEDWVRVHAARDLSACLAAVDGGVAARRCDGSRSQQWELG</sequence>
<dbReference type="Gene3D" id="3.30.70.1230">
    <property type="entry name" value="Nucleotide cyclase"/>
    <property type="match status" value="1"/>
</dbReference>
<organism evidence="2 3">
    <name type="scientific">Saccharothrix texasensis</name>
    <dbReference type="NCBI Taxonomy" id="103734"/>
    <lineage>
        <taxon>Bacteria</taxon>
        <taxon>Bacillati</taxon>
        <taxon>Actinomycetota</taxon>
        <taxon>Actinomycetes</taxon>
        <taxon>Pseudonocardiales</taxon>
        <taxon>Pseudonocardiaceae</taxon>
        <taxon>Saccharothrix</taxon>
    </lineage>
</organism>
<keyword evidence="3" id="KW-1185">Reference proteome</keyword>
<dbReference type="SUPFAM" id="SSF50370">
    <property type="entry name" value="Ricin B-like lectins"/>
    <property type="match status" value="1"/>
</dbReference>
<dbReference type="SUPFAM" id="SSF55073">
    <property type="entry name" value="Nucleotide cyclase"/>
    <property type="match status" value="1"/>
</dbReference>
<reference evidence="2 3" key="1">
    <citation type="submission" date="2018-11" db="EMBL/GenBank/DDBJ databases">
        <title>Sequencing the genomes of 1000 actinobacteria strains.</title>
        <authorList>
            <person name="Klenk H.-P."/>
        </authorList>
    </citation>
    <scope>NUCLEOTIDE SEQUENCE [LARGE SCALE GENOMIC DNA]</scope>
    <source>
        <strain evidence="2 3">DSM 44231</strain>
    </source>
</reference>
<dbReference type="InterPro" id="IPR035992">
    <property type="entry name" value="Ricin_B-like_lectins"/>
</dbReference>
<comment type="caution">
    <text evidence="2">The sequence shown here is derived from an EMBL/GenBank/DDBJ whole genome shotgun (WGS) entry which is preliminary data.</text>
</comment>
<evidence type="ECO:0000313" key="3">
    <source>
        <dbReference type="Proteomes" id="UP000268727"/>
    </source>
</evidence>
<evidence type="ECO:0000313" key="2">
    <source>
        <dbReference type="EMBL" id="ROP41018.1"/>
    </source>
</evidence>
<name>A0A3N1HES8_9PSEU</name>
<proteinExistence type="predicted"/>
<accession>A0A3N1HES8</accession>
<dbReference type="AlphaFoldDB" id="A0A3N1HES8"/>
<dbReference type="PROSITE" id="PS50231">
    <property type="entry name" value="RICIN_B_LECTIN"/>
    <property type="match status" value="2"/>
</dbReference>
<evidence type="ECO:0000256" key="1">
    <source>
        <dbReference type="SAM" id="MobiDB-lite"/>
    </source>
</evidence>
<feature type="region of interest" description="Disordered" evidence="1">
    <location>
        <begin position="433"/>
        <end position="453"/>
    </location>
</feature>
<dbReference type="InterPro" id="IPR029787">
    <property type="entry name" value="Nucleotide_cyclase"/>
</dbReference>